<evidence type="ECO:0000313" key="2">
    <source>
        <dbReference type="EMBL" id="GIL90270.1"/>
    </source>
</evidence>
<feature type="compositionally biased region" description="Gly residues" evidence="1">
    <location>
        <begin position="104"/>
        <end position="117"/>
    </location>
</feature>
<dbReference type="AlphaFoldDB" id="A0A8J4D242"/>
<feature type="region of interest" description="Disordered" evidence="1">
    <location>
        <begin position="97"/>
        <end position="117"/>
    </location>
</feature>
<protein>
    <submittedName>
        <fullName evidence="2">Uncharacterized protein</fullName>
    </submittedName>
</protein>
<gene>
    <name evidence="2" type="ORF">Vretifemale_17854</name>
</gene>
<evidence type="ECO:0000313" key="3">
    <source>
        <dbReference type="Proteomes" id="UP000747110"/>
    </source>
</evidence>
<keyword evidence="3" id="KW-1185">Reference proteome</keyword>
<reference evidence="2" key="1">
    <citation type="journal article" date="2021" name="Proc. Natl. Acad. Sci. U.S.A.">
        <title>Three genomes in the algal genus Volvox reveal the fate of a haploid sex-determining region after a transition to homothallism.</title>
        <authorList>
            <person name="Yamamoto K."/>
            <person name="Hamaji T."/>
            <person name="Kawai-Toyooka H."/>
            <person name="Matsuzaki R."/>
            <person name="Takahashi F."/>
            <person name="Nishimura Y."/>
            <person name="Kawachi M."/>
            <person name="Noguchi H."/>
            <person name="Minakuchi Y."/>
            <person name="Umen J.G."/>
            <person name="Toyoda A."/>
            <person name="Nozaki H."/>
        </authorList>
    </citation>
    <scope>NUCLEOTIDE SEQUENCE</scope>
    <source>
        <strain evidence="2">NIES-3786</strain>
    </source>
</reference>
<feature type="non-terminal residue" evidence="2">
    <location>
        <position position="1"/>
    </location>
</feature>
<proteinExistence type="predicted"/>
<name>A0A8J4D242_9CHLO</name>
<dbReference type="EMBL" id="BNCP01000055">
    <property type="protein sequence ID" value="GIL90270.1"/>
    <property type="molecule type" value="Genomic_DNA"/>
</dbReference>
<dbReference type="Proteomes" id="UP000747110">
    <property type="component" value="Unassembled WGS sequence"/>
</dbReference>
<accession>A0A8J4D242</accession>
<evidence type="ECO:0000256" key="1">
    <source>
        <dbReference type="SAM" id="MobiDB-lite"/>
    </source>
</evidence>
<organism evidence="2 3">
    <name type="scientific">Volvox reticuliferus</name>
    <dbReference type="NCBI Taxonomy" id="1737510"/>
    <lineage>
        <taxon>Eukaryota</taxon>
        <taxon>Viridiplantae</taxon>
        <taxon>Chlorophyta</taxon>
        <taxon>core chlorophytes</taxon>
        <taxon>Chlorophyceae</taxon>
        <taxon>CS clade</taxon>
        <taxon>Chlamydomonadales</taxon>
        <taxon>Volvocaceae</taxon>
        <taxon>Volvox</taxon>
    </lineage>
</organism>
<comment type="caution">
    <text evidence="2">The sequence shown here is derived from an EMBL/GenBank/DDBJ whole genome shotgun (WGS) entry which is preliminary data.</text>
</comment>
<feature type="region of interest" description="Disordered" evidence="1">
    <location>
        <begin position="23"/>
        <end position="43"/>
    </location>
</feature>
<sequence>EPFILRWDTAQTETETLTASERGFPECRMPPHTGSPADSPLLPSHRPECHEVECRIRCERPILQRRPAADASRALGEASELPPAVFHSRHLSGDTVKVTLQPAPGGGGGSSGGGGGSLVSLGKRVTVATGSAIVSVDEDQGRWVYGALRGGMQVVRLICTAAVGQVWQ</sequence>